<gene>
    <name evidence="2" type="ORF">AB0C36_15510</name>
</gene>
<protein>
    <submittedName>
        <fullName evidence="2">Type IV toxin-antitoxin system AbiEi family antitoxin domain-containing protein</fullName>
    </submittedName>
</protein>
<reference evidence="2 3" key="1">
    <citation type="submission" date="2024-06" db="EMBL/GenBank/DDBJ databases">
        <title>The Natural Products Discovery Center: Release of the First 8490 Sequenced Strains for Exploring Actinobacteria Biosynthetic Diversity.</title>
        <authorList>
            <person name="Kalkreuter E."/>
            <person name="Kautsar S.A."/>
            <person name="Yang D."/>
            <person name="Bader C.D."/>
            <person name="Teijaro C.N."/>
            <person name="Fluegel L."/>
            <person name="Davis C.M."/>
            <person name="Simpson J.R."/>
            <person name="Lauterbach L."/>
            <person name="Steele A.D."/>
            <person name="Gui C."/>
            <person name="Meng S."/>
            <person name="Li G."/>
            <person name="Viehrig K."/>
            <person name="Ye F."/>
            <person name="Su P."/>
            <person name="Kiefer A.F."/>
            <person name="Nichols A."/>
            <person name="Cepeda A.J."/>
            <person name="Yan W."/>
            <person name="Fan B."/>
            <person name="Jiang Y."/>
            <person name="Adhikari A."/>
            <person name="Zheng C.-J."/>
            <person name="Schuster L."/>
            <person name="Cowan T.M."/>
            <person name="Smanski M.J."/>
            <person name="Chevrette M.G."/>
            <person name="De Carvalho L.P.S."/>
            <person name="Shen B."/>
        </authorList>
    </citation>
    <scope>NUCLEOTIDE SEQUENCE [LARGE SCALE GENOMIC DNA]</scope>
    <source>
        <strain evidence="2 3">NPDC048946</strain>
    </source>
</reference>
<dbReference type="Proteomes" id="UP001551482">
    <property type="component" value="Unassembled WGS sequence"/>
</dbReference>
<proteinExistence type="predicted"/>
<dbReference type="EMBL" id="JBEZFP010000033">
    <property type="protein sequence ID" value="MEU8134913.1"/>
    <property type="molecule type" value="Genomic_DNA"/>
</dbReference>
<name>A0ABV3DGN0_9ACTN</name>
<dbReference type="RefSeq" id="WP_358353980.1">
    <property type="nucleotide sequence ID" value="NZ_JBEZFP010000033.1"/>
</dbReference>
<evidence type="ECO:0000313" key="2">
    <source>
        <dbReference type="EMBL" id="MEU8134913.1"/>
    </source>
</evidence>
<feature type="region of interest" description="Disordered" evidence="1">
    <location>
        <begin position="250"/>
        <end position="289"/>
    </location>
</feature>
<sequence length="345" mass="36583">MPGDVDLTDLFSKPFTAAQAAERGFSLSVLRRWLRNGDIRRVVQGVYVGSHLPDTPTLRAKAVAAFLPGAVICGRTAAWIWGIGAAGTHDDKGKPLPAEFAVPSGTTLPRRNGCLGRIRNFEKGDVTTVAGVQVTTPLRTAADVARTEPLPEGIAILDAFLHQRQVSKRQLDSMAGRFAGFAGVRRLTEAVRLADAGSTGPEETRLRLSLAEAGVPPAEPGWRVMSAFGRVLHRFSLAWPDLHLAADVEPPRKPPALAGAPDPSTTFHGPSAVSRADVGERAAPSAPDGIPAIRVRSRSIGGVTWRVVECGAGEVTANRDIVVAHVRHELMTRSTAGPEPARQAA</sequence>
<comment type="caution">
    <text evidence="2">The sequence shown here is derived from an EMBL/GenBank/DDBJ whole genome shotgun (WGS) entry which is preliminary data.</text>
</comment>
<evidence type="ECO:0000256" key="1">
    <source>
        <dbReference type="SAM" id="MobiDB-lite"/>
    </source>
</evidence>
<evidence type="ECO:0000313" key="3">
    <source>
        <dbReference type="Proteomes" id="UP001551482"/>
    </source>
</evidence>
<keyword evidence="3" id="KW-1185">Reference proteome</keyword>
<organism evidence="2 3">
    <name type="scientific">Streptodolium elevatio</name>
    <dbReference type="NCBI Taxonomy" id="3157996"/>
    <lineage>
        <taxon>Bacteria</taxon>
        <taxon>Bacillati</taxon>
        <taxon>Actinomycetota</taxon>
        <taxon>Actinomycetes</taxon>
        <taxon>Kitasatosporales</taxon>
        <taxon>Streptomycetaceae</taxon>
        <taxon>Streptodolium</taxon>
    </lineage>
</organism>
<accession>A0ABV3DGN0</accession>